<gene>
    <name evidence="1" type="ORF">SNEC2469_LOCUS30755</name>
</gene>
<protein>
    <submittedName>
        <fullName evidence="1">Uncharacterized protein</fullName>
    </submittedName>
</protein>
<keyword evidence="2" id="KW-1185">Reference proteome</keyword>
<dbReference type="Proteomes" id="UP000601435">
    <property type="component" value="Unassembled WGS sequence"/>
</dbReference>
<name>A0A813BJE5_9DINO</name>
<dbReference type="OrthoDB" id="414772at2759"/>
<sequence length="147" mass="16904">MSRSRSPVNELGDTRVRSDGIELWVALTSEQVSLLDSEDGSPPDPYSKRYGLRRRAAEALERALCFMQWRPDGETRPTLHQQDFTLCKIDITAKGYLFLCETRQLESRKQGQWRLIGNLRSKLTAQVVDGEAPILVYEVRPERHQIC</sequence>
<organism evidence="1 2">
    <name type="scientific">Symbiodinium necroappetens</name>
    <dbReference type="NCBI Taxonomy" id="1628268"/>
    <lineage>
        <taxon>Eukaryota</taxon>
        <taxon>Sar</taxon>
        <taxon>Alveolata</taxon>
        <taxon>Dinophyceae</taxon>
        <taxon>Suessiales</taxon>
        <taxon>Symbiodiniaceae</taxon>
        <taxon>Symbiodinium</taxon>
    </lineage>
</organism>
<dbReference type="AlphaFoldDB" id="A0A813BJE5"/>
<evidence type="ECO:0000313" key="2">
    <source>
        <dbReference type="Proteomes" id="UP000601435"/>
    </source>
</evidence>
<proteinExistence type="predicted"/>
<reference evidence="1" key="1">
    <citation type="submission" date="2021-02" db="EMBL/GenBank/DDBJ databases">
        <authorList>
            <person name="Dougan E. K."/>
            <person name="Rhodes N."/>
            <person name="Thang M."/>
            <person name="Chan C."/>
        </authorList>
    </citation>
    <scope>NUCLEOTIDE SEQUENCE</scope>
</reference>
<comment type="caution">
    <text evidence="1">The sequence shown here is derived from an EMBL/GenBank/DDBJ whole genome shotgun (WGS) entry which is preliminary data.</text>
</comment>
<evidence type="ECO:0000313" key="1">
    <source>
        <dbReference type="EMBL" id="CAE7907105.1"/>
    </source>
</evidence>
<accession>A0A813BJE5</accession>
<dbReference type="EMBL" id="CAJNJA010072498">
    <property type="protein sequence ID" value="CAE7907105.1"/>
    <property type="molecule type" value="Genomic_DNA"/>
</dbReference>